<dbReference type="PROSITE" id="PS50109">
    <property type="entry name" value="HIS_KIN"/>
    <property type="match status" value="1"/>
</dbReference>
<evidence type="ECO:0000313" key="11">
    <source>
        <dbReference type="Proteomes" id="UP000638732"/>
    </source>
</evidence>
<evidence type="ECO:0000256" key="5">
    <source>
        <dbReference type="ARBA" id="ARBA00022777"/>
    </source>
</evidence>
<comment type="caution">
    <text evidence="10">The sequence shown here is derived from an EMBL/GenBank/DDBJ whole genome shotgun (WGS) entry which is preliminary data.</text>
</comment>
<keyword evidence="8" id="KW-1133">Transmembrane helix</keyword>
<dbReference type="RefSeq" id="WP_166587914.1">
    <property type="nucleotide sequence ID" value="NZ_WWEO01000045.1"/>
</dbReference>
<comment type="catalytic activity">
    <reaction evidence="1">
        <text>ATP + protein L-histidine = ADP + protein N-phospho-L-histidine.</text>
        <dbReference type="EC" id="2.7.13.3"/>
    </reaction>
</comment>
<keyword evidence="11" id="KW-1185">Reference proteome</keyword>
<dbReference type="PRINTS" id="PR00344">
    <property type="entry name" value="BCTRLSENSOR"/>
</dbReference>
<dbReference type="InterPro" id="IPR050736">
    <property type="entry name" value="Sensor_HK_Regulatory"/>
</dbReference>
<keyword evidence="5" id="KW-0418">Kinase</keyword>
<evidence type="ECO:0000256" key="8">
    <source>
        <dbReference type="SAM" id="Phobius"/>
    </source>
</evidence>
<dbReference type="Gene3D" id="1.10.287.130">
    <property type="match status" value="1"/>
</dbReference>
<dbReference type="SUPFAM" id="SSF55874">
    <property type="entry name" value="ATPase domain of HSP90 chaperone/DNA topoisomerase II/histidine kinase"/>
    <property type="match status" value="1"/>
</dbReference>
<dbReference type="Pfam" id="PF02518">
    <property type="entry name" value="HATPase_c"/>
    <property type="match status" value="1"/>
</dbReference>
<keyword evidence="4" id="KW-0808">Transferase</keyword>
<evidence type="ECO:0000259" key="9">
    <source>
        <dbReference type="PROSITE" id="PS50109"/>
    </source>
</evidence>
<dbReference type="Gene3D" id="3.30.565.10">
    <property type="entry name" value="Histidine kinase-like ATPase, C-terminal domain"/>
    <property type="match status" value="1"/>
</dbReference>
<dbReference type="InterPro" id="IPR003661">
    <property type="entry name" value="HisK_dim/P_dom"/>
</dbReference>
<evidence type="ECO:0000313" key="10">
    <source>
        <dbReference type="EMBL" id="NCD71940.1"/>
    </source>
</evidence>
<dbReference type="PANTHER" id="PTHR43711:SF26">
    <property type="entry name" value="SENSOR HISTIDINE KINASE RCSC"/>
    <property type="match status" value="1"/>
</dbReference>
<evidence type="ECO:0000256" key="3">
    <source>
        <dbReference type="ARBA" id="ARBA00022553"/>
    </source>
</evidence>
<dbReference type="AlphaFoldDB" id="A0A965ZIX8"/>
<dbReference type="Proteomes" id="UP000638732">
    <property type="component" value="Unassembled WGS sequence"/>
</dbReference>
<name>A0A965ZIX8_9SPHI</name>
<feature type="domain" description="Histidine kinase" evidence="9">
    <location>
        <begin position="474"/>
        <end position="689"/>
    </location>
</feature>
<keyword evidence="6" id="KW-0902">Two-component regulatory system</keyword>
<keyword evidence="7" id="KW-0175">Coiled coil</keyword>
<dbReference type="InterPro" id="IPR011990">
    <property type="entry name" value="TPR-like_helical_dom_sf"/>
</dbReference>
<dbReference type="CDD" id="cd00075">
    <property type="entry name" value="HATPase"/>
    <property type="match status" value="1"/>
</dbReference>
<dbReference type="FunFam" id="3.30.565.10:FF:000006">
    <property type="entry name" value="Sensor histidine kinase WalK"/>
    <property type="match status" value="1"/>
</dbReference>
<dbReference type="InterPro" id="IPR036890">
    <property type="entry name" value="HATPase_C_sf"/>
</dbReference>
<dbReference type="InterPro" id="IPR005467">
    <property type="entry name" value="His_kinase_dom"/>
</dbReference>
<feature type="transmembrane region" description="Helical" evidence="8">
    <location>
        <begin position="414"/>
        <end position="434"/>
    </location>
</feature>
<keyword evidence="8" id="KW-0812">Transmembrane</keyword>
<dbReference type="EC" id="2.7.13.3" evidence="2"/>
<keyword evidence="8" id="KW-0472">Membrane</keyword>
<sequence length="689" mass="78215">MYQLYFRKPAINNIITIASFLLLILLLPSCGREKTIDNEKIKRQFKTVDSLFIASKRDSAFRLLNSLKSLIPDNSPNIATFYCMKAGYVDGGTVDTTNAEQINLYADSALAFFEKDQSRIKQYPNEYFQTMLVKGDAGIRSQKYISALNYYFKAKKALTSEGSCDNGDLSSKMAYIFFSQKKYELAAKYWVESNSKLATCHDRYSKQKIFFKQQGALNNAGYSFFKAGRYDTANYYFTEDLKLTAQADSDHLVNKSYINGARVVVYDNLAGLSIVKGDLPSAQKYLDQSLSIPTANIDGMKIPPFIKLAKVSMLTGNNKKAEDAFYQSRLLLNRFYKANPESNIEWNRLYAQYLLKLKRSVEAYRYQDAYIRLRDSVFNNSSSLYQLDVDRELNSLSQKQSLIDLQQRNHIKKVYLFGISVIVFLAIVIMILIARNLKKSQLSHKSATQQNEELRATLDELARVNQNYIRIMRVMAHDLRNPLSGMTGLATVLLSEDDLSDDNRQMIKLIETTGIYSMEMIAELLKSGLAEDDGVLKKHVLDIKALLYDSVELLQFKAKEKSQTIVFDSGDKPIMANINHEKIWRVFNNLIVNAIKFSHDGGIINVGIKQQKDTVLISIADNGIGIPESEKESIFEMFTSAKKFGTNGEQPFGLGLSISKRIVEKHQGRIWFESNPGEGTTFYLELPAT</sequence>
<reference evidence="10" key="1">
    <citation type="submission" date="2020-01" db="EMBL/GenBank/DDBJ databases">
        <authorList>
            <person name="Seo Y.L."/>
        </authorList>
    </citation>
    <scope>NUCLEOTIDE SEQUENCE</scope>
    <source>
        <strain evidence="10">R11</strain>
    </source>
</reference>
<evidence type="ECO:0000256" key="2">
    <source>
        <dbReference type="ARBA" id="ARBA00012438"/>
    </source>
</evidence>
<protein>
    <recommendedName>
        <fullName evidence="2">histidine kinase</fullName>
        <ecNumber evidence="2">2.7.13.3</ecNumber>
    </recommendedName>
</protein>
<feature type="coiled-coil region" evidence="7">
    <location>
        <begin position="437"/>
        <end position="471"/>
    </location>
</feature>
<evidence type="ECO:0000256" key="7">
    <source>
        <dbReference type="SAM" id="Coils"/>
    </source>
</evidence>
<dbReference type="SMART" id="SM00388">
    <property type="entry name" value="HisKA"/>
    <property type="match status" value="1"/>
</dbReference>
<dbReference type="SUPFAM" id="SSF48452">
    <property type="entry name" value="TPR-like"/>
    <property type="match status" value="1"/>
</dbReference>
<dbReference type="Gene3D" id="1.25.40.10">
    <property type="entry name" value="Tetratricopeptide repeat domain"/>
    <property type="match status" value="1"/>
</dbReference>
<dbReference type="SUPFAM" id="SSF47384">
    <property type="entry name" value="Homodimeric domain of signal transducing histidine kinase"/>
    <property type="match status" value="1"/>
</dbReference>
<dbReference type="InterPro" id="IPR003594">
    <property type="entry name" value="HATPase_dom"/>
</dbReference>
<dbReference type="InterPro" id="IPR004358">
    <property type="entry name" value="Sig_transdc_His_kin-like_C"/>
</dbReference>
<gene>
    <name evidence="10" type="ORF">GSY63_21435</name>
</gene>
<reference evidence="10" key="2">
    <citation type="submission" date="2020-10" db="EMBL/GenBank/DDBJ databases">
        <title>Mucilaginibacter sp. nov., isolated from soil.</title>
        <authorList>
            <person name="Jeon C.O."/>
        </authorList>
    </citation>
    <scope>NUCLEOTIDE SEQUENCE</scope>
    <source>
        <strain evidence="10">R11</strain>
    </source>
</reference>
<evidence type="ECO:0000256" key="4">
    <source>
        <dbReference type="ARBA" id="ARBA00022679"/>
    </source>
</evidence>
<accession>A0A965ZIX8</accession>
<dbReference type="SMART" id="SM00387">
    <property type="entry name" value="HATPase_c"/>
    <property type="match status" value="1"/>
</dbReference>
<dbReference type="GO" id="GO:0000155">
    <property type="term" value="F:phosphorelay sensor kinase activity"/>
    <property type="evidence" value="ECO:0007669"/>
    <property type="project" value="InterPro"/>
</dbReference>
<dbReference type="Pfam" id="PF00512">
    <property type="entry name" value="HisKA"/>
    <property type="match status" value="1"/>
</dbReference>
<dbReference type="PANTHER" id="PTHR43711">
    <property type="entry name" value="TWO-COMPONENT HISTIDINE KINASE"/>
    <property type="match status" value="1"/>
</dbReference>
<keyword evidence="3" id="KW-0597">Phosphoprotein</keyword>
<dbReference type="InterPro" id="IPR036097">
    <property type="entry name" value="HisK_dim/P_sf"/>
</dbReference>
<dbReference type="EMBL" id="WWEO01000045">
    <property type="protein sequence ID" value="NCD71940.1"/>
    <property type="molecule type" value="Genomic_DNA"/>
</dbReference>
<organism evidence="10 11">
    <name type="scientific">Mucilaginibacter agri</name>
    <dbReference type="NCBI Taxonomy" id="2695265"/>
    <lineage>
        <taxon>Bacteria</taxon>
        <taxon>Pseudomonadati</taxon>
        <taxon>Bacteroidota</taxon>
        <taxon>Sphingobacteriia</taxon>
        <taxon>Sphingobacteriales</taxon>
        <taxon>Sphingobacteriaceae</taxon>
        <taxon>Mucilaginibacter</taxon>
    </lineage>
</organism>
<evidence type="ECO:0000256" key="1">
    <source>
        <dbReference type="ARBA" id="ARBA00000085"/>
    </source>
</evidence>
<proteinExistence type="predicted"/>
<dbReference type="CDD" id="cd00082">
    <property type="entry name" value="HisKA"/>
    <property type="match status" value="1"/>
</dbReference>
<evidence type="ECO:0000256" key="6">
    <source>
        <dbReference type="ARBA" id="ARBA00023012"/>
    </source>
</evidence>